<feature type="region of interest" description="Disordered" evidence="4">
    <location>
        <begin position="511"/>
        <end position="540"/>
    </location>
</feature>
<dbReference type="CDD" id="cd12148">
    <property type="entry name" value="fungal_TF_MHR"/>
    <property type="match status" value="1"/>
</dbReference>
<evidence type="ECO:0000313" key="6">
    <source>
        <dbReference type="EMBL" id="RDK47688.1"/>
    </source>
</evidence>
<feature type="compositionally biased region" description="Polar residues" evidence="4">
    <location>
        <begin position="446"/>
        <end position="475"/>
    </location>
</feature>
<dbReference type="AlphaFoldDB" id="A0A370PZT5"/>
<feature type="region of interest" description="Disordered" evidence="4">
    <location>
        <begin position="80"/>
        <end position="111"/>
    </location>
</feature>
<feature type="compositionally biased region" description="Polar residues" evidence="4">
    <location>
        <begin position="519"/>
        <end position="536"/>
    </location>
</feature>
<feature type="domain" description="Xylanolytic transcriptional activator regulatory" evidence="5">
    <location>
        <begin position="596"/>
        <end position="667"/>
    </location>
</feature>
<evidence type="ECO:0000256" key="4">
    <source>
        <dbReference type="SAM" id="MobiDB-lite"/>
    </source>
</evidence>
<dbReference type="GO" id="GO:0008270">
    <property type="term" value="F:zinc ion binding"/>
    <property type="evidence" value="ECO:0007669"/>
    <property type="project" value="InterPro"/>
</dbReference>
<evidence type="ECO:0000256" key="3">
    <source>
        <dbReference type="ARBA" id="ARBA00023242"/>
    </source>
</evidence>
<reference evidence="6 7" key="1">
    <citation type="submission" date="2018-07" db="EMBL/GenBank/DDBJ databases">
        <title>Section-level genome sequencing of Aspergillus section Nigri to investigate inter- and intra-species variation.</title>
        <authorList>
            <consortium name="DOE Joint Genome Institute"/>
            <person name="Vesth T.C."/>
            <person name="Nybo J.L."/>
            <person name="Theobald S."/>
            <person name="Frisvad J.C."/>
            <person name="Larsen T.O."/>
            <person name="Nielsen K.F."/>
            <person name="Hoof J.B."/>
            <person name="Brandl J."/>
            <person name="Salamov A."/>
            <person name="Riley R."/>
            <person name="Gladden J.M."/>
            <person name="Phatale P."/>
            <person name="Nielsen M.T."/>
            <person name="Lyhne E.K."/>
            <person name="Kogle M.E."/>
            <person name="Strasser K."/>
            <person name="McDonnell E."/>
            <person name="Barry K."/>
            <person name="Clum A."/>
            <person name="Chen C."/>
            <person name="Nolan M."/>
            <person name="Sandor L."/>
            <person name="Kuo A."/>
            <person name="Lipzen A."/>
            <person name="Hainaut M."/>
            <person name="Drula E."/>
            <person name="Tsang A."/>
            <person name="Magnuson J.K."/>
            <person name="Henrissat B."/>
            <person name="Wiebenga A."/>
            <person name="Simmons B.A."/>
            <person name="Makela M.R."/>
            <person name="De vries R.P."/>
            <person name="Grigoriev I.V."/>
            <person name="Mortensen U.H."/>
            <person name="Baker S.E."/>
            <person name="Andersen M.R."/>
        </authorList>
    </citation>
    <scope>NUCLEOTIDE SEQUENCE [LARGE SCALE GENOMIC DNA]</scope>
    <source>
        <strain evidence="6 7">ATCC 13157</strain>
    </source>
</reference>
<dbReference type="PANTHER" id="PTHR47424">
    <property type="entry name" value="REGULATORY PROTEIN GAL4"/>
    <property type="match status" value="1"/>
</dbReference>
<dbReference type="EMBL" id="KZ851844">
    <property type="protein sequence ID" value="RDK47688.1"/>
    <property type="molecule type" value="Genomic_DNA"/>
</dbReference>
<dbReference type="GO" id="GO:0000981">
    <property type="term" value="F:DNA-binding transcription factor activity, RNA polymerase II-specific"/>
    <property type="evidence" value="ECO:0007669"/>
    <property type="project" value="TreeGrafter"/>
</dbReference>
<keyword evidence="3" id="KW-0539">Nucleus</keyword>
<keyword evidence="2" id="KW-0804">Transcription</keyword>
<sequence>MATRDPGDIAADALNDFFGQLYTFCETVFTRFFGNLYASFADVSINRWTKVILSVVGYILVRPYIERFFKYMHDRDRKKQMEKEKAKKDARKAKVSANELRGGGGGGRVLGEVENTDDEIEDGEDFATASGVPEWGKNARKRQKKYMKNLEKEAESRTHNLSEEQLMELLDWSESEDEKSAGKKDLLPINARDAFAKQAESDDQWVNDGRKLLPASVLIHLPIQHPVQYPILLPIHFRYSQLTPRGFQTICEVTLSERKLILKEAVPLRNNEERSRYYPSGGGSPHLIWGITDRAPCAFIRLLIRMQSPVHHVALERSAAMALSQPVAHVSDERPCAPIPLEAQGKFVTISKTLLHIYWTYFEPTVVVTARYIHRLHTVDRAASTRATHIPASGSPLASIGPKNGLRTPNGVSNRSELNSNTIGSQSMPLQALAEGDRTAIFPHSPMSNDGNNASSPRTRQASGLRNSRGSQSRITAMGITPDGLFGLSESEDEFFGGSSVASFLKQIKDSATKEPERGSSTTYPIPRATSGTTSIAMPPVAENDQTAREATAEEFFQRSQRLLNMISLDKGDLALVQTLLLTSQYLQGGESPSRCWNIIGLACRIAQSLGMHSLKADRARTPAQIQMRRRVWHGCVMLDLASSMMLGRPPMTHSSAVPLPEAIDDEYLDSSMATCQPSTETLSGTEFYVRTLQLYKILRKILSEVYEPWEDERAPDQSERPKSENELAQTLLSLDEELLAFESNLPVALQWRDAQQPADVAGPFRRESSLLRGRFLHLRILLLRPTLVKFCRNGFPPRQAGGYPRYQQVLSKSRISVDFSISCSTSCVETAIELSHLMNDISTTELASVWWYNVFYAFTAGVVLILAQASPAMTSKFSQPVLENAWKSCCDCLENMNPYSNTARNCATNLRKTLSQVLDGQGQESRVLANKPVPQSTGQYLGRDTSLPRAPNYLSTLAGSEVGDDSTQGALDTQFSEALGSLWSGDDVNSSLMEMLWDDLWLTAPSFF</sequence>
<dbReference type="Pfam" id="PF07543">
    <property type="entry name" value="PGA2"/>
    <property type="match status" value="1"/>
</dbReference>
<dbReference type="GO" id="GO:0006351">
    <property type="term" value="P:DNA-templated transcription"/>
    <property type="evidence" value="ECO:0007669"/>
    <property type="project" value="InterPro"/>
</dbReference>
<dbReference type="InterPro" id="IPR011431">
    <property type="entry name" value="Trafficking_Pga2"/>
</dbReference>
<evidence type="ECO:0000256" key="1">
    <source>
        <dbReference type="ARBA" id="ARBA00023015"/>
    </source>
</evidence>
<accession>A0A370PZT5</accession>
<dbReference type="GO" id="GO:0000435">
    <property type="term" value="P:positive regulation of transcription from RNA polymerase II promoter by galactose"/>
    <property type="evidence" value="ECO:0007669"/>
    <property type="project" value="TreeGrafter"/>
</dbReference>
<keyword evidence="1" id="KW-0805">Transcription regulation</keyword>
<gene>
    <name evidence="6" type="ORF">M752DRAFT_322687</name>
</gene>
<feature type="region of interest" description="Disordered" evidence="4">
    <location>
        <begin position="390"/>
        <end position="426"/>
    </location>
</feature>
<dbReference type="SMART" id="SM00906">
    <property type="entry name" value="Fungal_trans"/>
    <property type="match status" value="1"/>
</dbReference>
<dbReference type="GO" id="GO:0005634">
    <property type="term" value="C:nucleus"/>
    <property type="evidence" value="ECO:0007669"/>
    <property type="project" value="TreeGrafter"/>
</dbReference>
<dbReference type="PANTHER" id="PTHR47424:SF4">
    <property type="entry name" value="ZN(II)2CYS6 TRANSCRIPTION FACTOR (EUROFUNG)"/>
    <property type="match status" value="1"/>
</dbReference>
<feature type="compositionally biased region" description="Polar residues" evidence="4">
    <location>
        <begin position="410"/>
        <end position="426"/>
    </location>
</feature>
<evidence type="ECO:0000259" key="5">
    <source>
        <dbReference type="SMART" id="SM00906"/>
    </source>
</evidence>
<organism evidence="6 7">
    <name type="scientific">Aspergillus phoenicis ATCC 13157</name>
    <dbReference type="NCBI Taxonomy" id="1353007"/>
    <lineage>
        <taxon>Eukaryota</taxon>
        <taxon>Fungi</taxon>
        <taxon>Dikarya</taxon>
        <taxon>Ascomycota</taxon>
        <taxon>Pezizomycotina</taxon>
        <taxon>Eurotiomycetes</taxon>
        <taxon>Eurotiomycetidae</taxon>
        <taxon>Eurotiales</taxon>
        <taxon>Aspergillaceae</taxon>
        <taxon>Aspergillus</taxon>
    </lineage>
</organism>
<feature type="region of interest" description="Disordered" evidence="4">
    <location>
        <begin position="441"/>
        <end position="476"/>
    </location>
</feature>
<proteinExistence type="predicted"/>
<dbReference type="InterPro" id="IPR007219">
    <property type="entry name" value="XnlR_reg_dom"/>
</dbReference>
<dbReference type="InterPro" id="IPR051127">
    <property type="entry name" value="Fungal_SecMet_Regulators"/>
</dbReference>
<dbReference type="Proteomes" id="UP000254937">
    <property type="component" value="Unassembled WGS sequence"/>
</dbReference>
<protein>
    <recommendedName>
        <fullName evidence="5">Xylanolytic transcriptional activator regulatory domain-containing protein</fullName>
    </recommendedName>
</protein>
<evidence type="ECO:0000313" key="7">
    <source>
        <dbReference type="Proteomes" id="UP000254937"/>
    </source>
</evidence>
<name>A0A370PZT5_ASPPH</name>
<keyword evidence="7" id="KW-1185">Reference proteome</keyword>
<dbReference type="Pfam" id="PF04082">
    <property type="entry name" value="Fungal_trans"/>
    <property type="match status" value="1"/>
</dbReference>
<evidence type="ECO:0000256" key="2">
    <source>
        <dbReference type="ARBA" id="ARBA00023163"/>
    </source>
</evidence>
<dbReference type="GO" id="GO:0000978">
    <property type="term" value="F:RNA polymerase II cis-regulatory region sequence-specific DNA binding"/>
    <property type="evidence" value="ECO:0007669"/>
    <property type="project" value="TreeGrafter"/>
</dbReference>